<dbReference type="Proteomes" id="UP001732700">
    <property type="component" value="Chromosome 4C"/>
</dbReference>
<name>A0ACD5WV53_AVESA</name>
<evidence type="ECO:0000313" key="1">
    <source>
        <dbReference type="EnsemblPlants" id="AVESA.00010b.r2.4CG1289640.1.CDS.1"/>
    </source>
</evidence>
<sequence>MISDPVFVRGHLQCSKQRQQRNPSSFLVIPQTYLGLDPSVTFSTNIRFYQWSLQQEGRKMMMRRRSIVTLLYGRQFPAADFSLVFQMAHCDGLVLLPTDAGTYIFNPATRDAIALPESLRNVLPHRTCLPVGLGLDASTGKYKVARSFYRASDHGSIPMGMEVFTINGQEDGSWRETLVDPPYLIRCPQTATHCKGFLFYFIDRENQWCLPEQALIRFSLEDETFGIAPLLQNIFHTVEDEDLLLHELDGELCATYFSKSLRRILVCMTRDILDPQWDIRYIINVSNPCQCQPMASLSNGGVLIRQNNYLLRCYKDAHGITHSVDKDGIFDINGLRFRGSSEDTMGHAWKHLYWFDLLSYAESLVPVDPRVSLHAS</sequence>
<protein>
    <submittedName>
        <fullName evidence="1">Uncharacterized protein</fullName>
    </submittedName>
</protein>
<keyword evidence="2" id="KW-1185">Reference proteome</keyword>
<reference evidence="1" key="2">
    <citation type="submission" date="2025-09" db="UniProtKB">
        <authorList>
            <consortium name="EnsemblPlants"/>
        </authorList>
    </citation>
    <scope>IDENTIFICATION</scope>
</reference>
<evidence type="ECO:0000313" key="2">
    <source>
        <dbReference type="Proteomes" id="UP001732700"/>
    </source>
</evidence>
<proteinExistence type="predicted"/>
<dbReference type="EnsemblPlants" id="AVESA.00010b.r2.4CG1289640.1">
    <property type="protein sequence ID" value="AVESA.00010b.r2.4CG1289640.1.CDS.1"/>
    <property type="gene ID" value="AVESA.00010b.r2.4CG1289640"/>
</dbReference>
<organism evidence="1 2">
    <name type="scientific">Avena sativa</name>
    <name type="common">Oat</name>
    <dbReference type="NCBI Taxonomy" id="4498"/>
    <lineage>
        <taxon>Eukaryota</taxon>
        <taxon>Viridiplantae</taxon>
        <taxon>Streptophyta</taxon>
        <taxon>Embryophyta</taxon>
        <taxon>Tracheophyta</taxon>
        <taxon>Spermatophyta</taxon>
        <taxon>Magnoliopsida</taxon>
        <taxon>Liliopsida</taxon>
        <taxon>Poales</taxon>
        <taxon>Poaceae</taxon>
        <taxon>BOP clade</taxon>
        <taxon>Pooideae</taxon>
        <taxon>Poodae</taxon>
        <taxon>Poeae</taxon>
        <taxon>Poeae Chloroplast Group 1 (Aveneae type)</taxon>
        <taxon>Aveninae</taxon>
        <taxon>Avena</taxon>
    </lineage>
</organism>
<reference evidence="1" key="1">
    <citation type="submission" date="2021-05" db="EMBL/GenBank/DDBJ databases">
        <authorList>
            <person name="Scholz U."/>
            <person name="Mascher M."/>
            <person name="Fiebig A."/>
        </authorList>
    </citation>
    <scope>NUCLEOTIDE SEQUENCE [LARGE SCALE GENOMIC DNA]</scope>
</reference>
<accession>A0ACD5WV53</accession>